<feature type="domain" description="ABC transmembrane type-1" evidence="5">
    <location>
        <begin position="104"/>
        <end position="219"/>
    </location>
</feature>
<dbReference type="GO" id="GO:0005743">
    <property type="term" value="C:mitochondrial inner membrane"/>
    <property type="evidence" value="ECO:0007669"/>
    <property type="project" value="TreeGrafter"/>
</dbReference>
<dbReference type="GO" id="GO:0015421">
    <property type="term" value="F:ABC-type oligopeptide transporter activity"/>
    <property type="evidence" value="ECO:0007669"/>
    <property type="project" value="TreeGrafter"/>
</dbReference>
<dbReference type="InterPro" id="IPR011527">
    <property type="entry name" value="ABC1_TM_dom"/>
</dbReference>
<evidence type="ECO:0000256" key="4">
    <source>
        <dbReference type="SAM" id="Phobius"/>
    </source>
</evidence>
<dbReference type="GO" id="GO:0005524">
    <property type="term" value="F:ATP binding"/>
    <property type="evidence" value="ECO:0007669"/>
    <property type="project" value="InterPro"/>
</dbReference>
<dbReference type="Pfam" id="PF00664">
    <property type="entry name" value="ABC_membrane"/>
    <property type="match status" value="1"/>
</dbReference>
<dbReference type="Proteomes" id="UP000729402">
    <property type="component" value="Unassembled WGS sequence"/>
</dbReference>
<dbReference type="OrthoDB" id="6500128at2759"/>
<dbReference type="InterPro" id="IPR039421">
    <property type="entry name" value="Type_1_exporter"/>
</dbReference>
<keyword evidence="1 4" id="KW-0812">Transmembrane</keyword>
<dbReference type="PANTHER" id="PTHR43394">
    <property type="entry name" value="ATP-DEPENDENT PERMEASE MDL1, MITOCHONDRIAL"/>
    <property type="match status" value="1"/>
</dbReference>
<protein>
    <recommendedName>
        <fullName evidence="5">ABC transmembrane type-1 domain-containing protein</fullName>
    </recommendedName>
</protein>
<name>A0A8J5T9T7_ZIZPA</name>
<feature type="transmembrane region" description="Helical" evidence="4">
    <location>
        <begin position="148"/>
        <end position="168"/>
    </location>
</feature>
<evidence type="ECO:0000259" key="5">
    <source>
        <dbReference type="PROSITE" id="PS50929"/>
    </source>
</evidence>
<gene>
    <name evidence="6" type="ORF">GUJ93_ZPchr0007g5342</name>
</gene>
<proteinExistence type="predicted"/>
<keyword evidence="7" id="KW-1185">Reference proteome</keyword>
<dbReference type="PROSITE" id="PS50929">
    <property type="entry name" value="ABC_TM1F"/>
    <property type="match status" value="1"/>
</dbReference>
<sequence length="235" mass="25762">MAISTWSTRLLLAPSTSVWRPSRARRVAFSLRDPGGGRRVRALRPGSAPRAYISAPASGPDAYPSPSLDAAAAAEDVAAAISSSEAVTWAGVWALLLPHRARIAVSFAALLACTTCTLSMPLFSGKFFETLIGRGSEPLWRLLSKISVLYTLEPIFTIIFVINMTVIWEKVMARLRSQIFRRILIQKMVFFDRHKVGELTGLLTSDLGTLKSVVSDNISRDRGLRALSEARNFTL</sequence>
<keyword evidence="2 4" id="KW-1133">Transmembrane helix</keyword>
<dbReference type="PANTHER" id="PTHR43394:SF7">
    <property type="entry name" value="ABC TRANSPORTER B FAMILY MEMBER 28"/>
    <property type="match status" value="1"/>
</dbReference>
<dbReference type="EMBL" id="JAAALK010000282">
    <property type="protein sequence ID" value="KAG8080647.1"/>
    <property type="molecule type" value="Genomic_DNA"/>
</dbReference>
<keyword evidence="3 4" id="KW-0472">Membrane</keyword>
<evidence type="ECO:0000313" key="6">
    <source>
        <dbReference type="EMBL" id="KAG8080647.1"/>
    </source>
</evidence>
<accession>A0A8J5T9T7</accession>
<comment type="caution">
    <text evidence="6">The sequence shown here is derived from an EMBL/GenBank/DDBJ whole genome shotgun (WGS) entry which is preliminary data.</text>
</comment>
<organism evidence="6 7">
    <name type="scientific">Zizania palustris</name>
    <name type="common">Northern wild rice</name>
    <dbReference type="NCBI Taxonomy" id="103762"/>
    <lineage>
        <taxon>Eukaryota</taxon>
        <taxon>Viridiplantae</taxon>
        <taxon>Streptophyta</taxon>
        <taxon>Embryophyta</taxon>
        <taxon>Tracheophyta</taxon>
        <taxon>Spermatophyta</taxon>
        <taxon>Magnoliopsida</taxon>
        <taxon>Liliopsida</taxon>
        <taxon>Poales</taxon>
        <taxon>Poaceae</taxon>
        <taxon>BOP clade</taxon>
        <taxon>Oryzoideae</taxon>
        <taxon>Oryzeae</taxon>
        <taxon>Zizaniinae</taxon>
        <taxon>Zizania</taxon>
    </lineage>
</organism>
<reference evidence="6" key="2">
    <citation type="submission" date="2021-02" db="EMBL/GenBank/DDBJ databases">
        <authorList>
            <person name="Kimball J.A."/>
            <person name="Haas M.W."/>
            <person name="Macchietto M."/>
            <person name="Kono T."/>
            <person name="Duquette J."/>
            <person name="Shao M."/>
        </authorList>
    </citation>
    <scope>NUCLEOTIDE SEQUENCE</scope>
    <source>
        <tissue evidence="6">Fresh leaf tissue</tissue>
    </source>
</reference>
<evidence type="ECO:0000256" key="1">
    <source>
        <dbReference type="ARBA" id="ARBA00022692"/>
    </source>
</evidence>
<dbReference type="GO" id="GO:0090374">
    <property type="term" value="P:oligopeptide export from mitochondrion"/>
    <property type="evidence" value="ECO:0007669"/>
    <property type="project" value="TreeGrafter"/>
</dbReference>
<reference evidence="6" key="1">
    <citation type="journal article" date="2021" name="bioRxiv">
        <title>Whole Genome Assembly and Annotation of Northern Wild Rice, Zizania palustris L., Supports a Whole Genome Duplication in the Zizania Genus.</title>
        <authorList>
            <person name="Haas M."/>
            <person name="Kono T."/>
            <person name="Macchietto M."/>
            <person name="Millas R."/>
            <person name="McGilp L."/>
            <person name="Shao M."/>
            <person name="Duquette J."/>
            <person name="Hirsch C.N."/>
            <person name="Kimball J."/>
        </authorList>
    </citation>
    <scope>NUCLEOTIDE SEQUENCE</scope>
    <source>
        <tissue evidence="6">Fresh leaf tissue</tissue>
    </source>
</reference>
<evidence type="ECO:0000256" key="2">
    <source>
        <dbReference type="ARBA" id="ARBA00022989"/>
    </source>
</evidence>
<evidence type="ECO:0000256" key="3">
    <source>
        <dbReference type="ARBA" id="ARBA00023136"/>
    </source>
</evidence>
<evidence type="ECO:0000313" key="7">
    <source>
        <dbReference type="Proteomes" id="UP000729402"/>
    </source>
</evidence>
<feature type="transmembrane region" description="Helical" evidence="4">
    <location>
        <begin position="103"/>
        <end position="128"/>
    </location>
</feature>
<dbReference type="AlphaFoldDB" id="A0A8J5T9T7"/>